<accession>A0A819RSL0</accession>
<evidence type="ECO:0000313" key="4">
    <source>
        <dbReference type="EMBL" id="CAF3548445.1"/>
    </source>
</evidence>
<dbReference type="Pfam" id="PF13676">
    <property type="entry name" value="TIR_2"/>
    <property type="match status" value="1"/>
</dbReference>
<evidence type="ECO:0000313" key="6">
    <source>
        <dbReference type="Proteomes" id="UP000663868"/>
    </source>
</evidence>
<dbReference type="SUPFAM" id="SSF52200">
    <property type="entry name" value="Toll/Interleukin receptor TIR domain"/>
    <property type="match status" value="1"/>
</dbReference>
<keyword evidence="1" id="KW-0175">Coiled coil</keyword>
<dbReference type="Pfam" id="PF03224">
    <property type="entry name" value="V-ATPase_H_N"/>
    <property type="match status" value="1"/>
</dbReference>
<dbReference type="GO" id="GO:0000221">
    <property type="term" value="C:vacuolar proton-transporting V-type ATPase, V1 domain"/>
    <property type="evidence" value="ECO:0007669"/>
    <property type="project" value="InterPro"/>
</dbReference>
<dbReference type="EMBL" id="CAJOBB010003765">
    <property type="protein sequence ID" value="CAF4057721.1"/>
    <property type="molecule type" value="Genomic_DNA"/>
</dbReference>
<dbReference type="Proteomes" id="UP000663868">
    <property type="component" value="Unassembled WGS sequence"/>
</dbReference>
<dbReference type="GO" id="GO:0046961">
    <property type="term" value="F:proton-transporting ATPase activity, rotational mechanism"/>
    <property type="evidence" value="ECO:0007669"/>
    <property type="project" value="InterPro"/>
</dbReference>
<gene>
    <name evidence="5" type="ORF">KXQ929_LOCUS31943</name>
    <name evidence="4" type="ORF">OXD698_LOCUS3801</name>
</gene>
<evidence type="ECO:0000259" key="3">
    <source>
        <dbReference type="Pfam" id="PF13676"/>
    </source>
</evidence>
<name>A0A819RSL0_9BILA</name>
<feature type="compositionally biased region" description="Polar residues" evidence="2">
    <location>
        <begin position="854"/>
        <end position="863"/>
    </location>
</feature>
<dbReference type="InterPro" id="IPR016024">
    <property type="entry name" value="ARM-type_fold"/>
</dbReference>
<dbReference type="InterPro" id="IPR000157">
    <property type="entry name" value="TIR_dom"/>
</dbReference>
<organism evidence="5 6">
    <name type="scientific">Adineta steineri</name>
    <dbReference type="NCBI Taxonomy" id="433720"/>
    <lineage>
        <taxon>Eukaryota</taxon>
        <taxon>Metazoa</taxon>
        <taxon>Spiralia</taxon>
        <taxon>Gnathifera</taxon>
        <taxon>Rotifera</taxon>
        <taxon>Eurotatoria</taxon>
        <taxon>Bdelloidea</taxon>
        <taxon>Adinetida</taxon>
        <taxon>Adinetidae</taxon>
        <taxon>Adineta</taxon>
    </lineage>
</organism>
<feature type="coiled-coil region" evidence="1">
    <location>
        <begin position="717"/>
        <end position="750"/>
    </location>
</feature>
<feature type="region of interest" description="Disordered" evidence="2">
    <location>
        <begin position="571"/>
        <end position="591"/>
    </location>
</feature>
<dbReference type="AlphaFoldDB" id="A0A819RSL0"/>
<dbReference type="Gene3D" id="1.25.10.10">
    <property type="entry name" value="Leucine-rich Repeat Variant"/>
    <property type="match status" value="1"/>
</dbReference>
<dbReference type="EMBL" id="CAJOAZ010000138">
    <property type="protein sequence ID" value="CAF3548445.1"/>
    <property type="molecule type" value="Genomic_DNA"/>
</dbReference>
<dbReference type="GO" id="GO:0007165">
    <property type="term" value="P:signal transduction"/>
    <property type="evidence" value="ECO:0007669"/>
    <property type="project" value="InterPro"/>
</dbReference>
<dbReference type="Proteomes" id="UP000663844">
    <property type="component" value="Unassembled WGS sequence"/>
</dbReference>
<dbReference type="InterPro" id="IPR011989">
    <property type="entry name" value="ARM-like"/>
</dbReference>
<reference evidence="5" key="1">
    <citation type="submission" date="2021-02" db="EMBL/GenBank/DDBJ databases">
        <authorList>
            <person name="Nowell W R."/>
        </authorList>
    </citation>
    <scope>NUCLEOTIDE SEQUENCE</scope>
</reference>
<feature type="domain" description="TIR" evidence="3">
    <location>
        <begin position="602"/>
        <end position="718"/>
    </location>
</feature>
<dbReference type="InterPro" id="IPR004908">
    <property type="entry name" value="ATPase_V1-cplx_hsu"/>
</dbReference>
<feature type="compositionally biased region" description="Acidic residues" evidence="2">
    <location>
        <begin position="870"/>
        <end position="884"/>
    </location>
</feature>
<dbReference type="SUPFAM" id="SSF48371">
    <property type="entry name" value="ARM repeat"/>
    <property type="match status" value="1"/>
</dbReference>
<evidence type="ECO:0000313" key="5">
    <source>
        <dbReference type="EMBL" id="CAF4057721.1"/>
    </source>
</evidence>
<evidence type="ECO:0000256" key="1">
    <source>
        <dbReference type="SAM" id="Coils"/>
    </source>
</evidence>
<evidence type="ECO:0000256" key="2">
    <source>
        <dbReference type="SAM" id="MobiDB-lite"/>
    </source>
</evidence>
<dbReference type="InterPro" id="IPR035897">
    <property type="entry name" value="Toll_tir_struct_dom_sf"/>
</dbReference>
<comment type="caution">
    <text evidence="5">The sequence shown here is derived from an EMBL/GenBank/DDBJ whole genome shotgun (WGS) entry which is preliminary data.</text>
</comment>
<dbReference type="PANTHER" id="PTHR46270">
    <property type="entry name" value="ARMADILLO-TYPE FOLD-RELATED"/>
    <property type="match status" value="1"/>
</dbReference>
<dbReference type="Gene3D" id="3.40.50.10140">
    <property type="entry name" value="Toll/interleukin-1 receptor homology (TIR) domain"/>
    <property type="match status" value="1"/>
</dbReference>
<dbReference type="PANTHER" id="PTHR46270:SF2">
    <property type="entry name" value="TIR DOMAIN-CONTAINING PROTEIN"/>
    <property type="match status" value="1"/>
</dbReference>
<feature type="region of interest" description="Disordered" evidence="2">
    <location>
        <begin position="854"/>
        <end position="884"/>
    </location>
</feature>
<sequence length="884" mass="101932">MTEENQISSSPIMINKANKFAIKQDSVDDGFTPDDICESPIMVNKANKLAIKQDSIDHDLTPDNICTLFDEFLVEFERMEKSGNATTIVFLDAVEQIADAVLGIIPHKLLHPKVLQHPLTEFLHQMLVDIIANWRSSNQRLNIQETDIFLKIVLIFVHVAEAAPAPSAEQTRKYIRDMLATKRFLFLVGEQVDDIVLNKPDLNDDPNICTLGILTIKLLQGAPFYFSIEKNQRLIDDLVMNCLDSYDFIQALRQLQLDQSLTDVDRFLLYTCWEYVPFASATALTLPNTIKLIKVVQHVYDQLLTQLEKAMEKPPPMTTKSLAYIFERYTQLLNIPNFHSFDKKAQYIVDRLTKILKEQVLANPQDQELINVTLEAFHNLSKNTDIRTIMKNRQLTSLFYNFTSTQNIEERKLAFSILAEIMDEKEINEKPNEITSVFIDQLKQLNPNEYNPNMDSTLSSLQALMQHEQIKNQFIQQNGAQALVSFIRDGDPNKQSETQQEDALKILWSTTFNNPHIVNTLQNDVKLMTRVNDIYHHAKEKGNVTLEKAAEGLIWKVEKEEKFKEEQAAEAERKKDEKKKKEKVSGVVEEEEEEEEEKYDLMISYSWADMDLAHRIFHHLTEKLGYKIWLDQEQMHGSTIEAMANAVDNAQFILMCMSDTYKRSANCQSEAEYAHNRKKHIVPCKMKKDYNPDGWLGFILGTRLYIDFGTYEFEKAIELLDNEIQLQKKKRKAAKEVARVERKAIAEENASKNERKVSQAPPEINLKRSLGNVSDWDEVNVRDFLLKENLLSMIPLCNGINGEELNDLYAMCKSNSASMYRSLKFELLHGHHRILPISTFLRFMSRMRSACDNGLSSNTQTVTKIKEDPIQEDPIQEEPTSEED</sequence>
<proteinExistence type="predicted"/>
<protein>
    <recommendedName>
        <fullName evidence="3">TIR domain-containing protein</fullName>
    </recommendedName>
</protein>